<keyword evidence="2" id="KW-1133">Transmembrane helix</keyword>
<gene>
    <name evidence="3" type="ORF">LARSCL_LOCUS16451</name>
</gene>
<feature type="compositionally biased region" description="Low complexity" evidence="1">
    <location>
        <begin position="156"/>
        <end position="167"/>
    </location>
</feature>
<dbReference type="AlphaFoldDB" id="A0AAV2B2S3"/>
<comment type="caution">
    <text evidence="3">The sequence shown here is derived from an EMBL/GenBank/DDBJ whole genome shotgun (WGS) entry which is preliminary data.</text>
</comment>
<accession>A0AAV2B2S3</accession>
<evidence type="ECO:0000313" key="3">
    <source>
        <dbReference type="EMBL" id="CAL1290382.1"/>
    </source>
</evidence>
<evidence type="ECO:0000256" key="2">
    <source>
        <dbReference type="SAM" id="Phobius"/>
    </source>
</evidence>
<evidence type="ECO:0000313" key="4">
    <source>
        <dbReference type="Proteomes" id="UP001497382"/>
    </source>
</evidence>
<proteinExistence type="predicted"/>
<feature type="transmembrane region" description="Helical" evidence="2">
    <location>
        <begin position="106"/>
        <end position="128"/>
    </location>
</feature>
<sequence length="183" mass="20520">MGAVVSNIRARFRDGLHLLREDYLQIDDELELSITKTYLRMFFACMVFNIVGLITYEWGNEFMGYILMFSESSSRLIKWIIGLCVVPTCIAMSGMIAIGIGYSNTGFAMVFSAIIGYVLFAIVESLNWKKYCGYLRKMCSCRGAEIHTPEQPSPSQPLLQPPTLQVPVPEPPTLQVPVPEPPT</sequence>
<dbReference type="Proteomes" id="UP001497382">
    <property type="component" value="Unassembled WGS sequence"/>
</dbReference>
<feature type="region of interest" description="Disordered" evidence="1">
    <location>
        <begin position="149"/>
        <end position="183"/>
    </location>
</feature>
<reference evidence="3 4" key="1">
    <citation type="submission" date="2024-04" db="EMBL/GenBank/DDBJ databases">
        <authorList>
            <person name="Rising A."/>
            <person name="Reimegard J."/>
            <person name="Sonavane S."/>
            <person name="Akerstrom W."/>
            <person name="Nylinder S."/>
            <person name="Hedman E."/>
            <person name="Kallberg Y."/>
        </authorList>
    </citation>
    <scope>NUCLEOTIDE SEQUENCE [LARGE SCALE GENOMIC DNA]</scope>
</reference>
<organism evidence="3 4">
    <name type="scientific">Larinioides sclopetarius</name>
    <dbReference type="NCBI Taxonomy" id="280406"/>
    <lineage>
        <taxon>Eukaryota</taxon>
        <taxon>Metazoa</taxon>
        <taxon>Ecdysozoa</taxon>
        <taxon>Arthropoda</taxon>
        <taxon>Chelicerata</taxon>
        <taxon>Arachnida</taxon>
        <taxon>Araneae</taxon>
        <taxon>Araneomorphae</taxon>
        <taxon>Entelegynae</taxon>
        <taxon>Araneoidea</taxon>
        <taxon>Araneidae</taxon>
        <taxon>Larinioides</taxon>
    </lineage>
</organism>
<feature type="non-terminal residue" evidence="3">
    <location>
        <position position="183"/>
    </location>
</feature>
<evidence type="ECO:0000256" key="1">
    <source>
        <dbReference type="SAM" id="MobiDB-lite"/>
    </source>
</evidence>
<feature type="compositionally biased region" description="Pro residues" evidence="1">
    <location>
        <begin position="168"/>
        <end position="183"/>
    </location>
</feature>
<feature type="transmembrane region" description="Helical" evidence="2">
    <location>
        <begin position="79"/>
        <end position="100"/>
    </location>
</feature>
<dbReference type="EMBL" id="CAXIEN010000263">
    <property type="protein sequence ID" value="CAL1290382.1"/>
    <property type="molecule type" value="Genomic_DNA"/>
</dbReference>
<protein>
    <submittedName>
        <fullName evidence="3">Uncharacterized protein</fullName>
    </submittedName>
</protein>
<keyword evidence="2" id="KW-0812">Transmembrane</keyword>
<keyword evidence="4" id="KW-1185">Reference proteome</keyword>
<name>A0AAV2B2S3_9ARAC</name>
<keyword evidence="2" id="KW-0472">Membrane</keyword>
<feature type="transmembrane region" description="Helical" evidence="2">
    <location>
        <begin position="38"/>
        <end position="58"/>
    </location>
</feature>